<feature type="region of interest" description="Disordered" evidence="1">
    <location>
        <begin position="304"/>
        <end position="337"/>
    </location>
</feature>
<reference evidence="5" key="1">
    <citation type="submission" date="2020-05" db="EMBL/GenBank/DDBJ databases">
        <title>Frigoriglobus tundricola gen. nov., sp. nov., a psychrotolerant cellulolytic planctomycete of the family Gemmataceae with two divergent copies of 16S rRNA gene.</title>
        <authorList>
            <person name="Kulichevskaya I.S."/>
            <person name="Ivanova A.A."/>
            <person name="Naumoff D.G."/>
            <person name="Beletsky A.V."/>
            <person name="Rijpstra W.I.C."/>
            <person name="Sinninghe Damste J.S."/>
            <person name="Mardanov A.V."/>
            <person name="Ravin N.V."/>
            <person name="Dedysh S.N."/>
        </authorList>
    </citation>
    <scope>NUCLEOTIDE SEQUENCE [LARGE SCALE GENOMIC DNA]</scope>
    <source>
        <strain evidence="5">PL17</strain>
    </source>
</reference>
<organism evidence="4 5">
    <name type="scientific">Frigoriglobus tundricola</name>
    <dbReference type="NCBI Taxonomy" id="2774151"/>
    <lineage>
        <taxon>Bacteria</taxon>
        <taxon>Pseudomonadati</taxon>
        <taxon>Planctomycetota</taxon>
        <taxon>Planctomycetia</taxon>
        <taxon>Gemmatales</taxon>
        <taxon>Gemmataceae</taxon>
        <taxon>Frigoriglobus</taxon>
    </lineage>
</organism>
<dbReference type="SMART" id="SM00460">
    <property type="entry name" value="TGc"/>
    <property type="match status" value="1"/>
</dbReference>
<sequence length="779" mass="85225">MAPELSRLVRRVTFLLLVLASAAVEIAAVDTRPVAVSLGRAAGWVVAAAVVGLLVPVPADPRRNPPPWVFLILLGLAAAPFGVEPLGRNWTGGGGAPLEIQLVFGLRNIGLGLAACGGWLLCLRTAAVVSLFLTLFSAAMTNHPAVKVILALYAGAGGVWLMLVYWTGLRGAFVAPERTVTIEVLNERARVPWAALLLLLVAVGATGAVAVVGPKRAAFVLGELVPTSGGTGGTDPFARYGVGDGPEETAGDNARAAGMVETDKMIEDNRNALIDAVSDMSYGPPHKPSKEQERMVAGGPAEVIQNHGKLPDNRRPSREFDTSRKGPTGARKPESRAARGLFEVEGRTPLHVRVIAYDRYDAARGRWVEDRKPPQKRIEPDGGDWMRLDRFKEPADWYGGDERHRLKVADLKDNLVPTPALLTRFRINKVDKPDYYEWDSDGVLALAGRKRTPPGVIVTTDCRTLAPARLPESAFGRAPEVGAVPDALRHEIDGIARAWAGDRPRGWPQIEAVLTKLRTAYALDRAAAVPADHPAPVLWFLTESRRGPDYLFATAAALLLRALDYPTRVCLGYYAAPDAYDPETAHTPVRKTDLHTWAELRISDGHWMVIEPTPGYDVLGPKLALSERARHALAAGAAWVGAHGVELLLAALAAAIAWVRRRHIYDASVVWVWHWWPGRTWRDHVRRTVRVLERRGRWAGRPRDERQTTGAWLRRAGAQSARPDDFDRLAVLAEWAAYAPEVPPPWSEGDVRNVCRRALEGWPLWRWREAAVPDSAMGV</sequence>
<keyword evidence="2" id="KW-1133">Transmembrane helix</keyword>
<dbReference type="Pfam" id="PF01841">
    <property type="entry name" value="Transglut_core"/>
    <property type="match status" value="1"/>
</dbReference>
<keyword evidence="5" id="KW-1185">Reference proteome</keyword>
<keyword evidence="2" id="KW-0812">Transmembrane</keyword>
<keyword evidence="2" id="KW-0472">Membrane</keyword>
<dbReference type="SUPFAM" id="SSF54001">
    <property type="entry name" value="Cysteine proteinases"/>
    <property type="match status" value="1"/>
</dbReference>
<feature type="transmembrane region" description="Helical" evidence="2">
    <location>
        <begin position="66"/>
        <end position="83"/>
    </location>
</feature>
<accession>A0A6M5YUH3</accession>
<dbReference type="InterPro" id="IPR002931">
    <property type="entry name" value="Transglutaminase-like"/>
</dbReference>
<dbReference type="Gene3D" id="3.10.620.30">
    <property type="match status" value="1"/>
</dbReference>
<evidence type="ECO:0000256" key="2">
    <source>
        <dbReference type="SAM" id="Phobius"/>
    </source>
</evidence>
<feature type="transmembrane region" description="Helical" evidence="2">
    <location>
        <begin position="41"/>
        <end position="59"/>
    </location>
</feature>
<feature type="domain" description="Transglutaminase-like" evidence="3">
    <location>
        <begin position="541"/>
        <end position="614"/>
    </location>
</feature>
<feature type="transmembrane region" description="Helical" evidence="2">
    <location>
        <begin position="193"/>
        <end position="212"/>
    </location>
</feature>
<evidence type="ECO:0000313" key="5">
    <source>
        <dbReference type="Proteomes" id="UP000503447"/>
    </source>
</evidence>
<dbReference type="PANTHER" id="PTHR42736:SF1">
    <property type="entry name" value="PROTEIN-GLUTAMINE GAMMA-GLUTAMYLTRANSFERASE"/>
    <property type="match status" value="1"/>
</dbReference>
<evidence type="ECO:0000313" key="4">
    <source>
        <dbReference type="EMBL" id="QJW97046.1"/>
    </source>
</evidence>
<dbReference type="EMBL" id="CP053452">
    <property type="protein sequence ID" value="QJW97046.1"/>
    <property type="molecule type" value="Genomic_DNA"/>
</dbReference>
<dbReference type="Proteomes" id="UP000503447">
    <property type="component" value="Chromosome"/>
</dbReference>
<feature type="transmembrane region" description="Helical" evidence="2">
    <location>
        <begin position="148"/>
        <end position="168"/>
    </location>
</feature>
<proteinExistence type="predicted"/>
<feature type="transmembrane region" description="Helical" evidence="2">
    <location>
        <begin position="109"/>
        <end position="136"/>
    </location>
</feature>
<evidence type="ECO:0000259" key="3">
    <source>
        <dbReference type="SMART" id="SM00460"/>
    </source>
</evidence>
<evidence type="ECO:0000256" key="1">
    <source>
        <dbReference type="SAM" id="MobiDB-lite"/>
    </source>
</evidence>
<feature type="compositionally biased region" description="Basic and acidic residues" evidence="1">
    <location>
        <begin position="309"/>
        <end position="324"/>
    </location>
</feature>
<protein>
    <recommendedName>
        <fullName evidence="3">Transglutaminase-like domain-containing protein</fullName>
    </recommendedName>
</protein>
<dbReference type="InterPro" id="IPR052901">
    <property type="entry name" value="Bact_TGase-like"/>
</dbReference>
<name>A0A6M5YUH3_9BACT</name>
<dbReference type="AlphaFoldDB" id="A0A6M5YUH3"/>
<dbReference type="InterPro" id="IPR038765">
    <property type="entry name" value="Papain-like_cys_pep_sf"/>
</dbReference>
<gene>
    <name evidence="4" type="ORF">FTUN_4609</name>
</gene>
<dbReference type="PANTHER" id="PTHR42736">
    <property type="entry name" value="PROTEIN-GLUTAMINE GAMMA-GLUTAMYLTRANSFERASE"/>
    <property type="match status" value="1"/>
</dbReference>
<dbReference type="KEGG" id="ftj:FTUN_4609"/>
<dbReference type="RefSeq" id="WP_171472502.1">
    <property type="nucleotide sequence ID" value="NZ_CP053452.2"/>
</dbReference>